<dbReference type="STRING" id="1789004.FEMY_18810"/>
<name>A0A149VWM7_9PROT</name>
<dbReference type="GO" id="GO:0015074">
    <property type="term" value="P:DNA integration"/>
    <property type="evidence" value="ECO:0007669"/>
    <property type="project" value="UniProtKB-KW"/>
</dbReference>
<comment type="caution">
    <text evidence="8">The sequence shown here is derived from an EMBL/GenBank/DDBJ whole genome shotgun (WGS) entry which is preliminary data.</text>
</comment>
<evidence type="ECO:0000256" key="4">
    <source>
        <dbReference type="ARBA" id="ARBA00023172"/>
    </source>
</evidence>
<dbReference type="EMBL" id="LRRD01000048">
    <property type="protein sequence ID" value="KXW57578.1"/>
    <property type="molecule type" value="Genomic_DNA"/>
</dbReference>
<sequence>MASIRVNQKKLMFFDFCYLNVRCREYTTLIDNKVNRRIMEKACRQIEDEIAAGTFVYRKFFPNSKRTGLFESSLPPMATPDELVQAVQDVMNTLPPDQRGSITVNPGKNPAFLAFADQWFAEREVDWKRSTQIKVRDIINKHLAPHFRGRRVGDITKADILVFRADLAKDTSEKHGLSPARVNGILNVLRQILEEAADRFEFTMKFKGIKPLRVPKTKIDPFTLNEVKAIIDAVQDTYQPYLITAFFTALRTSELLGLTWDRIDFERRQISVENAWVCDELDSTKTSGSQRTIDLSPPVIEALRQQREATKSVGSEFVFCARNGKPFNRFNFASRIWHPLLKRLGLKHRKPYQTRHTAATLWLAAGENPEWIAQQMGHTSTRMLFTVYSRFVPNLTRKDGSAFEQLLIQSGAISFQTNHNPSNLTIEVQNHA</sequence>
<dbReference type="PANTHER" id="PTHR30629:SF2">
    <property type="entry name" value="PROPHAGE INTEGRASE INTS-RELATED"/>
    <property type="match status" value="1"/>
</dbReference>
<evidence type="ECO:0000256" key="2">
    <source>
        <dbReference type="ARBA" id="ARBA00022908"/>
    </source>
</evidence>
<evidence type="ECO:0000259" key="6">
    <source>
        <dbReference type="PROSITE" id="PS51898"/>
    </source>
</evidence>
<dbReference type="Pfam" id="PF00589">
    <property type="entry name" value="Phage_integrase"/>
    <property type="match status" value="1"/>
</dbReference>
<comment type="similarity">
    <text evidence="1">Belongs to the 'phage' integrase family.</text>
</comment>
<evidence type="ECO:0000256" key="3">
    <source>
        <dbReference type="ARBA" id="ARBA00023125"/>
    </source>
</evidence>
<dbReference type="PROSITE" id="PS51898">
    <property type="entry name" value="TYR_RECOMBINASE"/>
    <property type="match status" value="1"/>
</dbReference>
<dbReference type="Pfam" id="PF12167">
    <property type="entry name" value="Arm-DNA-bind_2"/>
    <property type="match status" value="1"/>
</dbReference>
<dbReference type="InterPro" id="IPR004107">
    <property type="entry name" value="Integrase_SAM-like_N"/>
</dbReference>
<dbReference type="InterPro" id="IPR011010">
    <property type="entry name" value="DNA_brk_join_enz"/>
</dbReference>
<proteinExistence type="inferred from homology"/>
<gene>
    <name evidence="8" type="primary">Int-Tn</name>
    <name evidence="8" type="ORF">FEMY_18810</name>
</gene>
<dbReference type="GO" id="GO:0006310">
    <property type="term" value="P:DNA recombination"/>
    <property type="evidence" value="ECO:0007669"/>
    <property type="project" value="UniProtKB-KW"/>
</dbReference>
<dbReference type="RefSeq" id="WP_082783419.1">
    <property type="nucleotide sequence ID" value="NZ_LRRD01000048.1"/>
</dbReference>
<organism evidence="8 9">
    <name type="scientific">Ferrovum myxofaciens</name>
    <dbReference type="NCBI Taxonomy" id="416213"/>
    <lineage>
        <taxon>Bacteria</taxon>
        <taxon>Pseudomonadati</taxon>
        <taxon>Pseudomonadota</taxon>
        <taxon>Betaproteobacteria</taxon>
        <taxon>Ferrovales</taxon>
        <taxon>Ferrovaceae</taxon>
        <taxon>Ferrovum</taxon>
    </lineage>
</organism>
<protein>
    <submittedName>
        <fullName evidence="8">Transposase from transposon Tn916</fullName>
    </submittedName>
</protein>
<feature type="domain" description="Core-binding (CB)" evidence="7">
    <location>
        <begin position="110"/>
        <end position="197"/>
    </location>
</feature>
<dbReference type="Gene3D" id="1.10.150.130">
    <property type="match status" value="1"/>
</dbReference>
<dbReference type="Gene3D" id="1.10.443.10">
    <property type="entry name" value="Intergrase catalytic core"/>
    <property type="match status" value="1"/>
</dbReference>
<dbReference type="InterPro" id="IPR002104">
    <property type="entry name" value="Integrase_catalytic"/>
</dbReference>
<keyword evidence="4" id="KW-0233">DNA recombination</keyword>
<evidence type="ECO:0000259" key="7">
    <source>
        <dbReference type="PROSITE" id="PS51900"/>
    </source>
</evidence>
<dbReference type="SUPFAM" id="SSF56349">
    <property type="entry name" value="DNA breaking-rejoining enzymes"/>
    <property type="match status" value="1"/>
</dbReference>
<dbReference type="InterPro" id="IPR013762">
    <property type="entry name" value="Integrase-like_cat_sf"/>
</dbReference>
<dbReference type="InterPro" id="IPR050808">
    <property type="entry name" value="Phage_Integrase"/>
</dbReference>
<accession>A0A149VWM7</accession>
<dbReference type="PATRIC" id="fig|1789004.3.peg.1925"/>
<dbReference type="PROSITE" id="PS51900">
    <property type="entry name" value="CB"/>
    <property type="match status" value="1"/>
</dbReference>
<feature type="domain" description="Tyr recombinase" evidence="6">
    <location>
        <begin position="217"/>
        <end position="401"/>
    </location>
</feature>
<dbReference type="Pfam" id="PF14659">
    <property type="entry name" value="Phage_int_SAM_3"/>
    <property type="match status" value="1"/>
</dbReference>
<dbReference type="CDD" id="cd01189">
    <property type="entry name" value="INT_ICEBs1_C_like"/>
    <property type="match status" value="1"/>
</dbReference>
<evidence type="ECO:0000256" key="1">
    <source>
        <dbReference type="ARBA" id="ARBA00008857"/>
    </source>
</evidence>
<dbReference type="Proteomes" id="UP000075653">
    <property type="component" value="Unassembled WGS sequence"/>
</dbReference>
<reference evidence="8 9" key="1">
    <citation type="submission" date="2016-01" db="EMBL/GenBank/DDBJ databases">
        <title>Genome sequence of the acidophilic iron oxidising Ferrovum strain Z-31.</title>
        <authorList>
            <person name="Poehlein A."/>
            <person name="Ullrich S.R."/>
            <person name="Schloemann M."/>
            <person name="Muehling M."/>
            <person name="Daniel R."/>
        </authorList>
    </citation>
    <scope>NUCLEOTIDE SEQUENCE [LARGE SCALE GENOMIC DNA]</scope>
    <source>
        <strain evidence="8 9">Z-31</strain>
    </source>
</reference>
<dbReference type="AlphaFoldDB" id="A0A149VWM7"/>
<dbReference type="PANTHER" id="PTHR30629">
    <property type="entry name" value="PROPHAGE INTEGRASE"/>
    <property type="match status" value="1"/>
</dbReference>
<evidence type="ECO:0000256" key="5">
    <source>
        <dbReference type="PROSITE-ProRule" id="PRU01248"/>
    </source>
</evidence>
<keyword evidence="9" id="KW-1185">Reference proteome</keyword>
<dbReference type="GO" id="GO:0003677">
    <property type="term" value="F:DNA binding"/>
    <property type="evidence" value="ECO:0007669"/>
    <property type="project" value="UniProtKB-UniRule"/>
</dbReference>
<keyword evidence="3 5" id="KW-0238">DNA-binding</keyword>
<dbReference type="InterPro" id="IPR044068">
    <property type="entry name" value="CB"/>
</dbReference>
<evidence type="ECO:0000313" key="9">
    <source>
        <dbReference type="Proteomes" id="UP000075653"/>
    </source>
</evidence>
<dbReference type="InterPro" id="IPR010998">
    <property type="entry name" value="Integrase_recombinase_N"/>
</dbReference>
<evidence type="ECO:0000313" key="8">
    <source>
        <dbReference type="EMBL" id="KXW57578.1"/>
    </source>
</evidence>
<dbReference type="InterPro" id="IPR022000">
    <property type="entry name" value="Min27-like_integrase_DNA_bind"/>
</dbReference>
<keyword evidence="2" id="KW-0229">DNA integration</keyword>